<evidence type="ECO:0000313" key="1">
    <source>
        <dbReference type="EMBL" id="WGK87034.1"/>
    </source>
</evidence>
<dbReference type="EMBL" id="CP118712">
    <property type="protein sequence ID" value="WGK87034.1"/>
    <property type="molecule type" value="Genomic_DNA"/>
</dbReference>
<dbReference type="Proteomes" id="UP001241226">
    <property type="component" value="Chromosome 2"/>
</dbReference>
<dbReference type="RefSeq" id="WP_261928002.1">
    <property type="nucleotide sequence ID" value="NZ_CALYLG010000378.1"/>
</dbReference>
<sequence length="1037" mass="118567">MRKITSLTDVRQTEEYRKQLGNREKRLAWKCKSVRNGVRKVETKLTNHNYRYRNGATTHPPVNGYFKSGPTITLLTLLTLMQLTALSQKKAPLQSAYKQSVAPSEDLQLTNTIPTNIDAAFDGSSHPITVGVVDKDHLLENANKIEDKKKLSSPIKELTVDVDSVQYSVESDLQLKNRRKRELFPDTTSVLRNANEANVDEAIESSAVSKLSGQDKKTKILFNTEIVKKDLNYLIGIKSSRLPYAAVKHELIEIHSRMGAIEEDLNQSDGASASRFALNQRIPIWWYVNSNDRNRVVSYLISWGEWITRKSKQLLGIRNLRAAATEAWWQKLDDDENHEDFRRVKKRFDRIVRYMPEGKRLSIYAPILVGDQFDSWYILIKDEEFTPSIYDWPDSIRIAHDFRLRYLLKQSRDCAQMPRKIFYKLMDIGLSIKQDKLIELLSTQRLTGEITSQKDLSDYFNGRSILNLCFKSILVRHNVDNIEEYSLDDIVIRIFDEKSSFYRGPVTKTVFNQSEGRKRIFTKFSIYDLLVNNNEPRDVAESIIYNNMHQTWREDVIGTNKYSSELISDLLSADCEEWWRRHPKAHQETWRFIKSSLVNKGAQSIDDVQAVVFMDSLSWYRAVGVFKIGNGNGRFRIVSVLPSPINENPLDWTFNSEEEFNKKLEYVYNEFETGKSYFELLFHNSRIKPKDINWFDSDRRWFIPLNINKNGDIRDYIYLESEDILQSGSNQLDVLVKSDSEIKSELTMKWVSTSLQVASIAVAPLFGRVSLLLGLASSLPHFVNAQQADTDKQAMDHTINGLTTIVTEFEGVAVGHLVAKIWQIGRSGISGIKAAKRLTESDFSEVSTRNIVKSLQRRQEFSAFVDMIMPYPKRITQQHRSPMVDMAKLSARYANDQKLARVELIRKGVCWDAVYRLEYLSGKISKEALSQLSSSTRSIGGSKVFLGKDPQKIKVLSDLENLPKGSRVAFVRDDRLVHAMISVNGGDVVYGTNNAYIGGSPGWAGIELKKVLTATKGGFILKSDGHPIEIFSSTKLN</sequence>
<evidence type="ECO:0000313" key="2">
    <source>
        <dbReference type="Proteomes" id="UP001241226"/>
    </source>
</evidence>
<reference evidence="1 2" key="1">
    <citation type="submission" date="2022-02" db="EMBL/GenBank/DDBJ databases">
        <title>Emergence and expansion in Europe of a Vibrio aestuarianus clonal complex pathogenic for oysters.</title>
        <authorList>
            <person name="Mesnil A."/>
            <person name="Travers M.-A."/>
        </authorList>
    </citation>
    <scope>NUCLEOTIDE SEQUENCE [LARGE SCALE GENOMIC DNA]</scope>
    <source>
        <strain evidence="1 2">U17</strain>
    </source>
</reference>
<proteinExistence type="predicted"/>
<name>A0ABD7YRP5_9VIBR</name>
<gene>
    <name evidence="1" type="ORF">PYE67_19060</name>
</gene>
<dbReference type="AlphaFoldDB" id="A0ABD7YRP5"/>
<accession>A0ABD7YRP5</accession>
<protein>
    <submittedName>
        <fullName evidence="1">Uncharacterized protein</fullName>
    </submittedName>
</protein>
<organism evidence="1 2">
    <name type="scientific">Vibrio aestuarianus</name>
    <dbReference type="NCBI Taxonomy" id="28171"/>
    <lineage>
        <taxon>Bacteria</taxon>
        <taxon>Pseudomonadati</taxon>
        <taxon>Pseudomonadota</taxon>
        <taxon>Gammaproteobacteria</taxon>
        <taxon>Vibrionales</taxon>
        <taxon>Vibrionaceae</taxon>
        <taxon>Vibrio</taxon>
    </lineage>
</organism>